<keyword evidence="1" id="KW-1133">Transmembrane helix</keyword>
<proteinExistence type="predicted"/>
<reference evidence="2 3" key="1">
    <citation type="submission" date="2023-08" db="EMBL/GenBank/DDBJ databases">
        <title>Draft genome sequence of Algoriphagus taiwanensis.</title>
        <authorList>
            <person name="Takatani N."/>
            <person name="Hosokawa M."/>
            <person name="Sawabe T."/>
        </authorList>
    </citation>
    <scope>NUCLEOTIDE SEQUENCE [LARGE SCALE GENOMIC DNA]</scope>
    <source>
        <strain evidence="2 3">JCM 19755</strain>
    </source>
</reference>
<keyword evidence="1" id="KW-0472">Membrane</keyword>
<sequence>MDLESILSPFQLGNSEIVEGNLSKHWRIIIFLFSFNFLFVLKFNILNYHHP</sequence>
<gene>
    <name evidence="2" type="ORF">Ataiwa_08770</name>
</gene>
<evidence type="ECO:0000256" key="1">
    <source>
        <dbReference type="SAM" id="Phobius"/>
    </source>
</evidence>
<comment type="caution">
    <text evidence="2">The sequence shown here is derived from an EMBL/GenBank/DDBJ whole genome shotgun (WGS) entry which is preliminary data.</text>
</comment>
<keyword evidence="3" id="KW-1185">Reference proteome</keyword>
<keyword evidence="1" id="KW-0812">Transmembrane</keyword>
<feature type="transmembrane region" description="Helical" evidence="1">
    <location>
        <begin position="26"/>
        <end position="45"/>
    </location>
</feature>
<organism evidence="2 3">
    <name type="scientific">Algoriphagus taiwanensis</name>
    <dbReference type="NCBI Taxonomy" id="1445656"/>
    <lineage>
        <taxon>Bacteria</taxon>
        <taxon>Pseudomonadati</taxon>
        <taxon>Bacteroidota</taxon>
        <taxon>Cytophagia</taxon>
        <taxon>Cytophagales</taxon>
        <taxon>Cyclobacteriaceae</taxon>
        <taxon>Algoriphagus</taxon>
    </lineage>
</organism>
<evidence type="ECO:0000313" key="3">
    <source>
        <dbReference type="Proteomes" id="UP001307705"/>
    </source>
</evidence>
<accession>A0ABQ6PZ98</accession>
<evidence type="ECO:0000313" key="2">
    <source>
        <dbReference type="EMBL" id="GMQ32605.1"/>
    </source>
</evidence>
<name>A0ABQ6PZ98_9BACT</name>
<dbReference type="EMBL" id="BTPE01000003">
    <property type="protein sequence ID" value="GMQ32605.1"/>
    <property type="molecule type" value="Genomic_DNA"/>
</dbReference>
<dbReference type="Proteomes" id="UP001307705">
    <property type="component" value="Unassembled WGS sequence"/>
</dbReference>
<protein>
    <submittedName>
        <fullName evidence="2">Uncharacterized protein</fullName>
    </submittedName>
</protein>